<keyword evidence="3" id="KW-1185">Reference proteome</keyword>
<reference evidence="2 3" key="1">
    <citation type="journal article" date="2011" name="Proc. Natl. Acad. Sci. U.S.A.">
        <title>Genome and transcriptome analyses of the mountain pine beetle-fungal symbiont Grosmannia clavigera, a lodgepole pine pathogen.</title>
        <authorList>
            <person name="DiGuistini S."/>
            <person name="Wang Y."/>
            <person name="Liao N.Y."/>
            <person name="Taylor G."/>
            <person name="Tanguay P."/>
            <person name="Feau N."/>
            <person name="Henrissat B."/>
            <person name="Chan S.K."/>
            <person name="Hesse-Orce U."/>
            <person name="Alamouti S.M."/>
            <person name="Tsui C.K.M."/>
            <person name="Docking R.T."/>
            <person name="Levasseur A."/>
            <person name="Haridas S."/>
            <person name="Robertson G."/>
            <person name="Birol I."/>
            <person name="Holt R.A."/>
            <person name="Marra M.A."/>
            <person name="Hamelin R.C."/>
            <person name="Hirst M."/>
            <person name="Jones S.J.M."/>
            <person name="Bohlmann J."/>
            <person name="Breuil C."/>
        </authorList>
    </citation>
    <scope>NUCLEOTIDE SEQUENCE [LARGE SCALE GENOMIC DNA]</scope>
    <source>
        <strain evidence="3">kw1407 / UAMH 11150</strain>
    </source>
</reference>
<evidence type="ECO:0008006" key="4">
    <source>
        <dbReference type="Google" id="ProtNLM"/>
    </source>
</evidence>
<dbReference type="AlphaFoldDB" id="F0XQ85"/>
<evidence type="ECO:0000313" key="3">
    <source>
        <dbReference type="Proteomes" id="UP000007796"/>
    </source>
</evidence>
<gene>
    <name evidence="2" type="ORF">CMQ_7177</name>
</gene>
<keyword evidence="1" id="KW-0732">Signal</keyword>
<dbReference type="EMBL" id="GL629801">
    <property type="protein sequence ID" value="EFX00175.1"/>
    <property type="molecule type" value="Genomic_DNA"/>
</dbReference>
<proteinExistence type="predicted"/>
<evidence type="ECO:0000256" key="1">
    <source>
        <dbReference type="SAM" id="SignalP"/>
    </source>
</evidence>
<dbReference type="GeneID" id="25980692"/>
<dbReference type="Proteomes" id="UP000007796">
    <property type="component" value="Unassembled WGS sequence"/>
</dbReference>
<dbReference type="RefSeq" id="XP_014169657.1">
    <property type="nucleotide sequence ID" value="XM_014314182.1"/>
</dbReference>
<accession>F0XQ85</accession>
<evidence type="ECO:0000313" key="2">
    <source>
        <dbReference type="EMBL" id="EFX00175.1"/>
    </source>
</evidence>
<protein>
    <recommendedName>
        <fullName evidence="4">Secreted protein</fullName>
    </recommendedName>
</protein>
<sequence length="98" mass="11363">MASWPVAFLSFWAVLRPGPLPLPRPFLLWLGSTDWLHQTLRHPTSARSMRTASPSRLSLKLWEELKTEPEWHQFGQYCAAFQWPGHNHIVHLAVLVIL</sequence>
<dbReference type="InParanoid" id="F0XQ85"/>
<feature type="signal peptide" evidence="1">
    <location>
        <begin position="1"/>
        <end position="17"/>
    </location>
</feature>
<organism evidence="3">
    <name type="scientific">Grosmannia clavigera (strain kw1407 / UAMH 11150)</name>
    <name type="common">Blue stain fungus</name>
    <name type="synonym">Graphiocladiella clavigera</name>
    <dbReference type="NCBI Taxonomy" id="655863"/>
    <lineage>
        <taxon>Eukaryota</taxon>
        <taxon>Fungi</taxon>
        <taxon>Dikarya</taxon>
        <taxon>Ascomycota</taxon>
        <taxon>Pezizomycotina</taxon>
        <taxon>Sordariomycetes</taxon>
        <taxon>Sordariomycetidae</taxon>
        <taxon>Ophiostomatales</taxon>
        <taxon>Ophiostomataceae</taxon>
        <taxon>Leptographium</taxon>
    </lineage>
</organism>
<feature type="chain" id="PRO_5003264065" description="Secreted protein" evidence="1">
    <location>
        <begin position="18"/>
        <end position="98"/>
    </location>
</feature>
<name>F0XQ85_GROCL</name>
<dbReference type="HOGENOM" id="CLU_2333814_0_0_1"/>